<gene>
    <name evidence="4" type="ORF">Acr_24g0010250</name>
</gene>
<dbReference type="OrthoDB" id="17687at2759"/>
<sequence length="799" mass="89946">MLYNLRRQSLEADGSTLIDIGVCRDAYGFAVRPQHVQRYHEYANIYKEEEEERSDRWKDFLDRQVEFTQLPINGLSSEDHKKTLHVEATEQEAQVTSEEDTTGDDLSFKKPGSDGSTEDAKMECVPAPLEIKTHGVQIWTEIRPSLHAMEGMMSKRVNRKNNLAKKEQDIEIGRPLPPVEEVKSIKGASEEDSEEEFYDVERSDPTQEASSSDSVSSLGHSAAADVAPFESLVPWKEELECLVRGGVPMALRGELWQAFVGVRARRAEKYYQDLLGEEINSRDRVEQQNLQSENSNKVSNSASVSVPEKWKGQIEKDLPRTFPGHPALDEGGRNALRRLLTAYARHNPSVGYCQAMNFFAGLLLLLMPEENAFWTLMSILDDYFDGYYSEEMIESQVDQLVFEELNALYFLIDPNSAIAVNHLDYLGVQLAWVTGPCFLLTSVLRVWDVLLFEGNRVMLFRTALALMELYGPSLVTTKDAGDAVTLLQSLAGSTFDSSQLVLTACMGYQNVNEVRLQELRNKHRPAVRAAVEERSKGFRALKGFQGNGDMSHAESASTKVDEFIMSLNGDAEVDSAPDLEEQAVWLKVELCKLLDEKQSAVLRAEELETALMEMVKQDNRRQLSARVEELEREVAELRQAFADKQEQENAMLQVLMRVEQEQRVTEDARIFAEQDAAAQRYAAQVLQEKYEEVTATLAEMEKRAVMAESMLEATLQYQSGQTKAQPSPRKILHQCGSIKKPAQDLPMRKITLLSRPFGLGWRDRNKGKPTNAEEPTNGNSAGDGPSPNAQQKDTNGHQM</sequence>
<name>A0A7J0GVF7_9ERIC</name>
<dbReference type="AlphaFoldDB" id="A0A7J0GVF7"/>
<organism evidence="4 5">
    <name type="scientific">Actinidia rufa</name>
    <dbReference type="NCBI Taxonomy" id="165716"/>
    <lineage>
        <taxon>Eukaryota</taxon>
        <taxon>Viridiplantae</taxon>
        <taxon>Streptophyta</taxon>
        <taxon>Embryophyta</taxon>
        <taxon>Tracheophyta</taxon>
        <taxon>Spermatophyta</taxon>
        <taxon>Magnoliopsida</taxon>
        <taxon>eudicotyledons</taxon>
        <taxon>Gunneridae</taxon>
        <taxon>Pentapetalae</taxon>
        <taxon>asterids</taxon>
        <taxon>Ericales</taxon>
        <taxon>Actinidiaceae</taxon>
        <taxon>Actinidia</taxon>
    </lineage>
</organism>
<evidence type="ECO:0000259" key="3">
    <source>
        <dbReference type="PROSITE" id="PS50086"/>
    </source>
</evidence>
<dbReference type="PANTHER" id="PTHR47219:SF20">
    <property type="entry name" value="TBC1 DOMAIN FAMILY MEMBER 2B"/>
    <property type="match status" value="1"/>
</dbReference>
<keyword evidence="5" id="KW-1185">Reference proteome</keyword>
<dbReference type="PANTHER" id="PTHR47219">
    <property type="entry name" value="RAB GTPASE-ACTIVATING PROTEIN 1-LIKE"/>
    <property type="match status" value="1"/>
</dbReference>
<feature type="compositionally biased region" description="Polar residues" evidence="2">
    <location>
        <begin position="787"/>
        <end position="799"/>
    </location>
</feature>
<feature type="region of interest" description="Disordered" evidence="2">
    <location>
        <begin position="89"/>
        <end position="120"/>
    </location>
</feature>
<dbReference type="InterPro" id="IPR035969">
    <property type="entry name" value="Rab-GAP_TBC_sf"/>
</dbReference>
<dbReference type="SMART" id="SM00164">
    <property type="entry name" value="TBC"/>
    <property type="match status" value="1"/>
</dbReference>
<dbReference type="GO" id="GO:0005096">
    <property type="term" value="F:GTPase activator activity"/>
    <property type="evidence" value="ECO:0007669"/>
    <property type="project" value="TreeGrafter"/>
</dbReference>
<accession>A0A7J0GVF7</accession>
<dbReference type="InterPro" id="IPR000195">
    <property type="entry name" value="Rab-GAP-TBC_dom"/>
</dbReference>
<feature type="domain" description="Rab-GAP TBC" evidence="3">
    <location>
        <begin position="246"/>
        <end position="454"/>
    </location>
</feature>
<feature type="compositionally biased region" description="Basic and acidic residues" evidence="2">
    <location>
        <begin position="106"/>
        <end position="120"/>
    </location>
</feature>
<evidence type="ECO:0000313" key="5">
    <source>
        <dbReference type="Proteomes" id="UP000585474"/>
    </source>
</evidence>
<feature type="coiled-coil region" evidence="1">
    <location>
        <begin position="613"/>
        <end position="710"/>
    </location>
</feature>
<comment type="caution">
    <text evidence="4">The sequence shown here is derived from an EMBL/GenBank/DDBJ whole genome shotgun (WGS) entry which is preliminary data.</text>
</comment>
<keyword evidence="1" id="KW-0175">Coiled coil</keyword>
<dbReference type="SUPFAM" id="SSF47923">
    <property type="entry name" value="Ypt/Rab-GAP domain of gyp1p"/>
    <property type="match status" value="2"/>
</dbReference>
<feature type="region of interest" description="Disordered" evidence="2">
    <location>
        <begin position="756"/>
        <end position="799"/>
    </location>
</feature>
<dbReference type="FunFam" id="1.10.8.270:FF:000018">
    <property type="entry name" value="Ypt/Rab-GAP domain of gyp1p superfamily protein"/>
    <property type="match status" value="1"/>
</dbReference>
<evidence type="ECO:0000256" key="2">
    <source>
        <dbReference type="SAM" id="MobiDB-lite"/>
    </source>
</evidence>
<proteinExistence type="predicted"/>
<evidence type="ECO:0000313" key="4">
    <source>
        <dbReference type="EMBL" id="GFZ14835.1"/>
    </source>
</evidence>
<reference evidence="4 5" key="1">
    <citation type="submission" date="2019-07" db="EMBL/GenBank/DDBJ databases">
        <title>De Novo Assembly of kiwifruit Actinidia rufa.</title>
        <authorList>
            <person name="Sugita-Konishi S."/>
            <person name="Sato K."/>
            <person name="Mori E."/>
            <person name="Abe Y."/>
            <person name="Kisaki G."/>
            <person name="Hamano K."/>
            <person name="Suezawa K."/>
            <person name="Otani M."/>
            <person name="Fukuda T."/>
            <person name="Manabe T."/>
            <person name="Gomi K."/>
            <person name="Tabuchi M."/>
            <person name="Akimitsu K."/>
            <person name="Kataoka I."/>
        </authorList>
    </citation>
    <scope>NUCLEOTIDE SEQUENCE [LARGE SCALE GENOMIC DNA]</scope>
    <source>
        <strain evidence="5">cv. Fuchu</strain>
    </source>
</reference>
<dbReference type="InterPro" id="IPR050302">
    <property type="entry name" value="Rab_GAP_TBC_domain"/>
</dbReference>
<dbReference type="Pfam" id="PF00566">
    <property type="entry name" value="RabGAP-TBC"/>
    <property type="match status" value="1"/>
</dbReference>
<feature type="region of interest" description="Disordered" evidence="2">
    <location>
        <begin position="159"/>
        <end position="217"/>
    </location>
</feature>
<dbReference type="Gene3D" id="1.10.8.270">
    <property type="entry name" value="putative rabgap domain of human tbc1 domain family member 14 like domains"/>
    <property type="match status" value="1"/>
</dbReference>
<dbReference type="GO" id="GO:0031267">
    <property type="term" value="F:small GTPase binding"/>
    <property type="evidence" value="ECO:0007669"/>
    <property type="project" value="TreeGrafter"/>
</dbReference>
<protein>
    <submittedName>
        <fullName evidence="4">Ypt/Rab-GAP domain of gyp1p superfamily protein</fullName>
    </submittedName>
</protein>
<dbReference type="PROSITE" id="PS50086">
    <property type="entry name" value="TBC_RABGAP"/>
    <property type="match status" value="1"/>
</dbReference>
<evidence type="ECO:0000256" key="1">
    <source>
        <dbReference type="SAM" id="Coils"/>
    </source>
</evidence>
<dbReference type="Gene3D" id="1.10.472.80">
    <property type="entry name" value="Ypt/Rab-GAP domain of gyp1p, domain 3"/>
    <property type="match status" value="1"/>
</dbReference>
<dbReference type="Proteomes" id="UP000585474">
    <property type="component" value="Unassembled WGS sequence"/>
</dbReference>
<dbReference type="EMBL" id="BJWL01000024">
    <property type="protein sequence ID" value="GFZ14835.1"/>
    <property type="molecule type" value="Genomic_DNA"/>
</dbReference>